<evidence type="ECO:0000256" key="2">
    <source>
        <dbReference type="SAM" id="Phobius"/>
    </source>
</evidence>
<evidence type="ECO:0000313" key="4">
    <source>
        <dbReference type="Proteomes" id="UP001597368"/>
    </source>
</evidence>
<organism evidence="3 4">
    <name type="scientific">Nonomuraea mangrovi</name>
    <dbReference type="NCBI Taxonomy" id="2316207"/>
    <lineage>
        <taxon>Bacteria</taxon>
        <taxon>Bacillati</taxon>
        <taxon>Actinomycetota</taxon>
        <taxon>Actinomycetes</taxon>
        <taxon>Streptosporangiales</taxon>
        <taxon>Streptosporangiaceae</taxon>
        <taxon>Nonomuraea</taxon>
    </lineage>
</organism>
<protein>
    <submittedName>
        <fullName evidence="3">Uncharacterized protein</fullName>
    </submittedName>
</protein>
<gene>
    <name evidence="3" type="ORF">ACFSKW_54595</name>
</gene>
<comment type="caution">
    <text evidence="3">The sequence shown here is derived from an EMBL/GenBank/DDBJ whole genome shotgun (WGS) entry which is preliminary data.</text>
</comment>
<dbReference type="EMBL" id="JBHUFV010000108">
    <property type="protein sequence ID" value="MFD1940520.1"/>
    <property type="molecule type" value="Genomic_DNA"/>
</dbReference>
<proteinExistence type="predicted"/>
<reference evidence="4" key="1">
    <citation type="journal article" date="2019" name="Int. J. Syst. Evol. Microbiol.">
        <title>The Global Catalogue of Microorganisms (GCM) 10K type strain sequencing project: providing services to taxonomists for standard genome sequencing and annotation.</title>
        <authorList>
            <consortium name="The Broad Institute Genomics Platform"/>
            <consortium name="The Broad Institute Genome Sequencing Center for Infectious Disease"/>
            <person name="Wu L."/>
            <person name="Ma J."/>
        </authorList>
    </citation>
    <scope>NUCLEOTIDE SEQUENCE [LARGE SCALE GENOMIC DNA]</scope>
    <source>
        <strain evidence="4">ICMP 6774ER</strain>
    </source>
</reference>
<keyword evidence="2" id="KW-0472">Membrane</keyword>
<feature type="coiled-coil region" evidence="1">
    <location>
        <begin position="32"/>
        <end position="59"/>
    </location>
</feature>
<evidence type="ECO:0000313" key="3">
    <source>
        <dbReference type="EMBL" id="MFD1940520.1"/>
    </source>
</evidence>
<keyword evidence="4" id="KW-1185">Reference proteome</keyword>
<keyword evidence="2" id="KW-1133">Transmembrane helix</keyword>
<accession>A0ABW4TER8</accession>
<keyword evidence="2" id="KW-0812">Transmembrane</keyword>
<feature type="transmembrane region" description="Helical" evidence="2">
    <location>
        <begin position="16"/>
        <end position="35"/>
    </location>
</feature>
<evidence type="ECO:0000256" key="1">
    <source>
        <dbReference type="SAM" id="Coils"/>
    </source>
</evidence>
<dbReference type="RefSeq" id="WP_379583796.1">
    <property type="nucleotide sequence ID" value="NZ_JBHUFV010000108.1"/>
</dbReference>
<keyword evidence="1" id="KW-0175">Coiled coil</keyword>
<dbReference type="Proteomes" id="UP001597368">
    <property type="component" value="Unassembled WGS sequence"/>
</dbReference>
<name>A0ABW4TER8_9ACTN</name>
<sequence>MTAAAPFDWISTTVSAGTLVLGGILTMAGSALADLRASKRETRARRDQLQIQLSERDREILYALQEVTLEIHNFHIDLVEALSHRGGPTRTGMLGRDYFRPVDQLFSRQTLWLYRCRSEVVRNAITAHVRACRVVHESQDASTREANLEIAMGAFRDAQWAMGEELRRSSVGDLGIAPWRLRRREEKRLKARRRLDTGPVDNS</sequence>